<dbReference type="STRING" id="930128.SAMN05192532_102624"/>
<dbReference type="InterPro" id="IPR007759">
    <property type="entry name" value="Asxl_HARE-HTH"/>
</dbReference>
<accession>A0A1I2C0N6</accession>
<feature type="region of interest" description="Disordered" evidence="7">
    <location>
        <begin position="90"/>
        <end position="161"/>
    </location>
</feature>
<dbReference type="GO" id="GO:0003899">
    <property type="term" value="F:DNA-directed RNA polymerase activity"/>
    <property type="evidence" value="ECO:0007669"/>
    <property type="project" value="UniProtKB-UniRule"/>
</dbReference>
<keyword evidence="5 6" id="KW-0804">Transcription</keyword>
<comment type="similarity">
    <text evidence="1 6">Belongs to the RpoE family.</text>
</comment>
<keyword evidence="10" id="KW-1185">Reference proteome</keyword>
<feature type="compositionally biased region" description="Acidic residues" evidence="7">
    <location>
        <begin position="107"/>
        <end position="138"/>
    </location>
</feature>
<evidence type="ECO:0000256" key="5">
    <source>
        <dbReference type="ARBA" id="ARBA00023163"/>
    </source>
</evidence>
<evidence type="ECO:0000256" key="4">
    <source>
        <dbReference type="ARBA" id="ARBA00022695"/>
    </source>
</evidence>
<proteinExistence type="inferred from homology"/>
<dbReference type="GO" id="GO:0006351">
    <property type="term" value="P:DNA-templated transcription"/>
    <property type="evidence" value="ECO:0007669"/>
    <property type="project" value="InterPro"/>
</dbReference>
<evidence type="ECO:0000256" key="6">
    <source>
        <dbReference type="HAMAP-Rule" id="MF_00357"/>
    </source>
</evidence>
<dbReference type="InterPro" id="IPR029757">
    <property type="entry name" value="RpoE"/>
</dbReference>
<dbReference type="GO" id="GO:0000428">
    <property type="term" value="C:DNA-directed RNA polymerase complex"/>
    <property type="evidence" value="ECO:0007669"/>
    <property type="project" value="UniProtKB-KW"/>
</dbReference>
<dbReference type="NCBIfam" id="TIGR04567">
    <property type="entry name" value="RNAP_delt_lowGC"/>
    <property type="match status" value="1"/>
</dbReference>
<comment type="function">
    <text evidence="6">Participates in both the initiation and recycling phases of transcription. In the presence of the delta subunit, RNAP displays an increased specificity of transcription, a decreased affinity for nucleic acids, and an increased efficiency of RNA synthesis because of enhanced recycling.</text>
</comment>
<evidence type="ECO:0000256" key="7">
    <source>
        <dbReference type="SAM" id="MobiDB-lite"/>
    </source>
</evidence>
<keyword evidence="4 6" id="KW-0548">Nucleotidyltransferase</keyword>
<comment type="subunit">
    <text evidence="6">RNAP is composed of a core of 2 alpha, a beta and a beta' subunits. The core is associated with a delta subunit and one of several sigma factors.</text>
</comment>
<dbReference type="EMBL" id="FONT01000002">
    <property type="protein sequence ID" value="SFE62006.1"/>
    <property type="molecule type" value="Genomic_DNA"/>
</dbReference>
<evidence type="ECO:0000313" key="9">
    <source>
        <dbReference type="EMBL" id="SFE62006.1"/>
    </source>
</evidence>
<name>A0A1I2C0N6_9BACI</name>
<protein>
    <recommendedName>
        <fullName evidence="6">Probable DNA-directed RNA polymerase subunit delta</fullName>
    </recommendedName>
    <alternativeName>
        <fullName evidence="6">RNAP delta factor</fullName>
    </alternativeName>
</protein>
<feature type="domain" description="HTH HARE-type" evidence="8">
    <location>
        <begin position="17"/>
        <end position="84"/>
    </location>
</feature>
<dbReference type="HAMAP" id="MF_00357">
    <property type="entry name" value="RNApol_bact_RpoE"/>
    <property type="match status" value="1"/>
</dbReference>
<evidence type="ECO:0000256" key="1">
    <source>
        <dbReference type="ARBA" id="ARBA00009828"/>
    </source>
</evidence>
<evidence type="ECO:0000313" key="10">
    <source>
        <dbReference type="Proteomes" id="UP000199516"/>
    </source>
</evidence>
<organism evidence="9 10">
    <name type="scientific">Alteribacillus iranensis</name>
    <dbReference type="NCBI Taxonomy" id="930128"/>
    <lineage>
        <taxon>Bacteria</taxon>
        <taxon>Bacillati</taxon>
        <taxon>Bacillota</taxon>
        <taxon>Bacilli</taxon>
        <taxon>Bacillales</taxon>
        <taxon>Bacillaceae</taxon>
        <taxon>Alteribacillus</taxon>
    </lineage>
</organism>
<gene>
    <name evidence="6" type="primary">rpoE</name>
    <name evidence="9" type="ORF">SAMN05192532_102624</name>
</gene>
<dbReference type="PROSITE" id="PS51913">
    <property type="entry name" value="HTH_HARE"/>
    <property type="match status" value="1"/>
</dbReference>
<keyword evidence="3 6" id="KW-0808">Transferase</keyword>
<reference evidence="9 10" key="1">
    <citation type="submission" date="2016-10" db="EMBL/GenBank/DDBJ databases">
        <authorList>
            <person name="de Groot N.N."/>
        </authorList>
    </citation>
    <scope>NUCLEOTIDE SEQUENCE [LARGE SCALE GENOMIC DNA]</scope>
    <source>
        <strain evidence="9 10">DSM 23995</strain>
    </source>
</reference>
<sequence>MGAVSITDFDQEQIEEMSAVELAYVLLEEESEPYDYQKLFARIAELKDMTPEEKKNRMTRLFTSLNLDGRFVHLGENHWGLRERFPLDQSDEDLSMTVQAPKRPKEMDDDEFEEDAVDGLEDIEDELDELSHEEDADDLEKGDNLEGFGTPGTPFEPEDDY</sequence>
<evidence type="ECO:0000256" key="3">
    <source>
        <dbReference type="ARBA" id="ARBA00022679"/>
    </source>
</evidence>
<keyword evidence="2 6" id="KW-0240">DNA-directed RNA polymerase</keyword>
<dbReference type="Gene3D" id="1.10.10.1250">
    <property type="entry name" value="RNA polymerase, subunit delta, N-terminal domain"/>
    <property type="match status" value="1"/>
</dbReference>
<dbReference type="Proteomes" id="UP000199516">
    <property type="component" value="Unassembled WGS sequence"/>
</dbReference>
<dbReference type="InterPro" id="IPR038087">
    <property type="entry name" value="RNAP_delta_N_dom_sf"/>
</dbReference>
<evidence type="ECO:0000259" key="8">
    <source>
        <dbReference type="PROSITE" id="PS51913"/>
    </source>
</evidence>
<dbReference type="Pfam" id="PF05066">
    <property type="entry name" value="HARE-HTH"/>
    <property type="match status" value="1"/>
</dbReference>
<dbReference type="AlphaFoldDB" id="A0A1I2C0N6"/>
<evidence type="ECO:0000256" key="2">
    <source>
        <dbReference type="ARBA" id="ARBA00022478"/>
    </source>
</evidence>
<dbReference type="GO" id="GO:0006355">
    <property type="term" value="P:regulation of DNA-templated transcription"/>
    <property type="evidence" value="ECO:0007669"/>
    <property type="project" value="UniProtKB-UniRule"/>
</dbReference>